<feature type="non-terminal residue" evidence="2">
    <location>
        <position position="1"/>
    </location>
</feature>
<keyword evidence="3" id="KW-1185">Reference proteome</keyword>
<protein>
    <submittedName>
        <fullName evidence="2">Uncharacterized protein</fullName>
    </submittedName>
</protein>
<feature type="non-terminal residue" evidence="2">
    <location>
        <position position="189"/>
    </location>
</feature>
<evidence type="ECO:0000256" key="1">
    <source>
        <dbReference type="SAM" id="MobiDB-lite"/>
    </source>
</evidence>
<name>A0A5C6NBU5_9TELE</name>
<evidence type="ECO:0000313" key="2">
    <source>
        <dbReference type="EMBL" id="TWW64924.1"/>
    </source>
</evidence>
<dbReference type="AlphaFoldDB" id="A0A5C6NBU5"/>
<feature type="region of interest" description="Disordered" evidence="1">
    <location>
        <begin position="20"/>
        <end position="57"/>
    </location>
</feature>
<dbReference type="EMBL" id="RHFK02000015">
    <property type="protein sequence ID" value="TWW64924.1"/>
    <property type="molecule type" value="Genomic_DNA"/>
</dbReference>
<organism evidence="2 3">
    <name type="scientific">Takifugu flavidus</name>
    <name type="common">sansaifugu</name>
    <dbReference type="NCBI Taxonomy" id="433684"/>
    <lineage>
        <taxon>Eukaryota</taxon>
        <taxon>Metazoa</taxon>
        <taxon>Chordata</taxon>
        <taxon>Craniata</taxon>
        <taxon>Vertebrata</taxon>
        <taxon>Euteleostomi</taxon>
        <taxon>Actinopterygii</taxon>
        <taxon>Neopterygii</taxon>
        <taxon>Teleostei</taxon>
        <taxon>Neoteleostei</taxon>
        <taxon>Acanthomorphata</taxon>
        <taxon>Eupercaria</taxon>
        <taxon>Tetraodontiformes</taxon>
        <taxon>Tetradontoidea</taxon>
        <taxon>Tetraodontidae</taxon>
        <taxon>Takifugu</taxon>
    </lineage>
</organism>
<comment type="caution">
    <text evidence="2">The sequence shown here is derived from an EMBL/GenBank/DDBJ whole genome shotgun (WGS) entry which is preliminary data.</text>
</comment>
<proteinExistence type="predicted"/>
<reference evidence="2 3" key="1">
    <citation type="submission" date="2019-04" db="EMBL/GenBank/DDBJ databases">
        <title>Chromosome genome assembly for Takifugu flavidus.</title>
        <authorList>
            <person name="Xiao S."/>
        </authorList>
    </citation>
    <scope>NUCLEOTIDE SEQUENCE [LARGE SCALE GENOMIC DNA]</scope>
    <source>
        <strain evidence="2">HTHZ2018</strain>
        <tissue evidence="2">Muscle</tissue>
    </source>
</reference>
<sequence length="189" mass="22684">ENLGAALPRLELFSRALDGVRKSRGQSWKNEDRLSPMSKKEPEHWKQQEREENRKDQQICRVEPERKRLAEAHVDTLALLSSTQAGLKQEEQRCARLEEQCCKKLADQEQRHQIEIKNQEEGFQRETQRKLEEMLWNHEEISGEKETSNRKEIQLLTERIVQLQQLLSEKEQKKKQKTKFNLMKFFFKR</sequence>
<evidence type="ECO:0000313" key="3">
    <source>
        <dbReference type="Proteomes" id="UP000324091"/>
    </source>
</evidence>
<dbReference type="Proteomes" id="UP000324091">
    <property type="component" value="Chromosome 22"/>
</dbReference>
<feature type="compositionally biased region" description="Basic and acidic residues" evidence="1">
    <location>
        <begin position="29"/>
        <end position="57"/>
    </location>
</feature>
<accession>A0A5C6NBU5</accession>
<gene>
    <name evidence="2" type="ORF">D4764_22G0005710</name>
</gene>